<evidence type="ECO:0000313" key="1">
    <source>
        <dbReference type="EMBL" id="ORI97846.1"/>
    </source>
</evidence>
<comment type="caution">
    <text evidence="1">The sequence shown here is derived from an EMBL/GenBank/DDBJ whole genome shotgun (WGS) entry which is preliminary data.</text>
</comment>
<dbReference type="Proteomes" id="UP000192288">
    <property type="component" value="Unassembled WGS sequence"/>
</dbReference>
<sequence>MGILGTILGAGAMVGKICGAFASTLSDTNAGRLTMCYTDHDGQTHLLSDTGLSIGDGSFITSKNETTGKVDHLLFNRSSENALEITRANVDDIKGDDPMSESLLIGPTDKGYIEPFYTNSHYPVDTFVQVVPVNEPTTFRGNALAAGGMIYTASFKNLVVDSENVKSGSYFQLNYNQGALFFSNVTLAPSGVAYLRVTAHNGIAFSNEVELPVVKTGNNYNCKYSFSEFGIKSGDVVDIDLRVLFGAAEASKIKQLQTNRGLKTAPINEHEMDFISQLHL</sequence>
<organism evidence="1 2">
    <name type="scientific">Leuconostoc pseudomesenteroides</name>
    <dbReference type="NCBI Taxonomy" id="33968"/>
    <lineage>
        <taxon>Bacteria</taxon>
        <taxon>Bacillati</taxon>
        <taxon>Bacillota</taxon>
        <taxon>Bacilli</taxon>
        <taxon>Lactobacillales</taxon>
        <taxon>Lactobacillaceae</taxon>
        <taxon>Leuconostoc</taxon>
    </lineage>
</organism>
<proteinExistence type="predicted"/>
<dbReference type="STRING" id="33968.BMS77_04945"/>
<protein>
    <submittedName>
        <fullName evidence="1">Uncharacterized protein</fullName>
    </submittedName>
</protein>
<dbReference type="RefSeq" id="WP_004911444.1">
    <property type="nucleotide sequence ID" value="NZ_MPLS01000013.1"/>
</dbReference>
<evidence type="ECO:0000313" key="2">
    <source>
        <dbReference type="Proteomes" id="UP000192288"/>
    </source>
</evidence>
<accession>A0A1X0VE38</accession>
<name>A0A1X0VE38_LEUPS</name>
<dbReference type="AlphaFoldDB" id="A0A1X0VE38"/>
<dbReference type="EMBL" id="MPLS01000013">
    <property type="protein sequence ID" value="ORI97846.1"/>
    <property type="molecule type" value="Genomic_DNA"/>
</dbReference>
<reference evidence="1 2" key="1">
    <citation type="journal article" date="2017" name="Front. Microbiol.">
        <title>Genomic Characterization of Dairy Associated Leuconostoc Species and Diversity of Leuconostocs in Undefined Mixed Mesophilic Starter Cultures.</title>
        <authorList>
            <person name="Frantzen C.A."/>
            <person name="Kot W."/>
            <person name="Pedersen T.B."/>
            <person name="Ardo Y.M."/>
            <person name="Broadbent J.R."/>
            <person name="Neve H."/>
            <person name="Hansen L.H."/>
            <person name="Dal Bello F."/>
            <person name="Ostlie H.M."/>
            <person name="Kleppen H.P."/>
            <person name="Vogensen F.K."/>
            <person name="Holo H."/>
        </authorList>
    </citation>
    <scope>NUCLEOTIDE SEQUENCE [LARGE SCALE GENOMIC DNA]</scope>
    <source>
        <strain evidence="1 2">LMGCF08</strain>
    </source>
</reference>
<gene>
    <name evidence="1" type="ORF">BMR96_04980</name>
</gene>